<evidence type="ECO:0000256" key="4">
    <source>
        <dbReference type="ARBA" id="ARBA00019397"/>
    </source>
</evidence>
<dbReference type="GO" id="GO:0005829">
    <property type="term" value="C:cytosol"/>
    <property type="evidence" value="ECO:0007669"/>
    <property type="project" value="TreeGrafter"/>
</dbReference>
<comment type="catalytic activity">
    <reaction evidence="9 10">
        <text>D-glyceraldehyde 3-phosphate = dihydroxyacetone phosphate</text>
        <dbReference type="Rhea" id="RHEA:18585"/>
        <dbReference type="ChEBI" id="CHEBI:57642"/>
        <dbReference type="ChEBI" id="CHEBI:59776"/>
        <dbReference type="EC" id="5.3.1.1"/>
    </reaction>
</comment>
<evidence type="ECO:0000256" key="3">
    <source>
        <dbReference type="ARBA" id="ARBA00011940"/>
    </source>
</evidence>
<reference evidence="12" key="1">
    <citation type="submission" date="2016-05" db="EMBL/GenBank/DDBJ databases">
        <authorList>
            <person name="Holder M.E."/>
            <person name="Ajami N.J."/>
            <person name="Petrosino J.F."/>
        </authorList>
    </citation>
    <scope>NUCLEOTIDE SEQUENCE [LARGE SCALE GENOMIC DNA]</scope>
    <source>
        <strain evidence="12">ATCC 700696</strain>
    </source>
</reference>
<evidence type="ECO:0000256" key="9">
    <source>
        <dbReference type="HAMAP-Rule" id="MF_00147"/>
    </source>
</evidence>
<feature type="binding site" evidence="9">
    <location>
        <position position="172"/>
    </location>
    <ligand>
        <name>substrate</name>
    </ligand>
</feature>
<name>A0A223ASZ3_9FIRM</name>
<dbReference type="GO" id="GO:0004807">
    <property type="term" value="F:triose-phosphate isomerase activity"/>
    <property type="evidence" value="ECO:0007669"/>
    <property type="project" value="UniProtKB-UniRule"/>
</dbReference>
<dbReference type="UniPathway" id="UPA00138"/>
<keyword evidence="8 9" id="KW-0413">Isomerase</keyword>
<feature type="active site" description="Proton acceptor" evidence="9">
    <location>
        <position position="166"/>
    </location>
</feature>
<evidence type="ECO:0000256" key="2">
    <source>
        <dbReference type="ARBA" id="ARBA00007422"/>
    </source>
</evidence>
<dbReference type="PANTHER" id="PTHR21139">
    <property type="entry name" value="TRIOSEPHOSPHATE ISOMERASE"/>
    <property type="match status" value="1"/>
</dbReference>
<dbReference type="GO" id="GO:0019563">
    <property type="term" value="P:glycerol catabolic process"/>
    <property type="evidence" value="ECO:0007669"/>
    <property type="project" value="TreeGrafter"/>
</dbReference>
<protein>
    <recommendedName>
        <fullName evidence="4 9">Triosephosphate isomerase</fullName>
        <shortName evidence="9">TIM</shortName>
        <shortName evidence="9">TPI</shortName>
        <ecNumber evidence="3 9">5.3.1.1</ecNumber>
    </recommendedName>
    <alternativeName>
        <fullName evidence="9">Triose-phosphate isomerase</fullName>
    </alternativeName>
</protein>
<comment type="subcellular location">
    <subcellularLocation>
        <location evidence="9 10">Cytoplasm</location>
    </subcellularLocation>
</comment>
<evidence type="ECO:0000256" key="7">
    <source>
        <dbReference type="ARBA" id="ARBA00023152"/>
    </source>
</evidence>
<dbReference type="EMBL" id="CP016199">
    <property type="protein sequence ID" value="ASS38080.1"/>
    <property type="molecule type" value="Genomic_DNA"/>
</dbReference>
<comment type="similarity">
    <text evidence="2 9 10">Belongs to the triosephosphate isomerase family.</text>
</comment>
<accession>A0A223ASZ3</accession>
<dbReference type="InterPro" id="IPR013785">
    <property type="entry name" value="Aldolase_TIM"/>
</dbReference>
<dbReference type="EC" id="5.3.1.1" evidence="3 9"/>
<keyword evidence="12" id="KW-1185">Reference proteome</keyword>
<comment type="pathway">
    <text evidence="9 10">Carbohydrate biosynthesis; gluconeogenesis.</text>
</comment>
<dbReference type="InterPro" id="IPR035990">
    <property type="entry name" value="TIM_sf"/>
</dbReference>
<feature type="binding site" evidence="9">
    <location>
        <begin position="9"/>
        <end position="11"/>
    </location>
    <ligand>
        <name>substrate</name>
    </ligand>
</feature>
<proteinExistence type="inferred from homology"/>
<dbReference type="GO" id="GO:0006096">
    <property type="term" value="P:glycolytic process"/>
    <property type="evidence" value="ECO:0007669"/>
    <property type="project" value="UniProtKB-UniRule"/>
</dbReference>
<evidence type="ECO:0000256" key="8">
    <source>
        <dbReference type="ARBA" id="ARBA00023235"/>
    </source>
</evidence>
<evidence type="ECO:0000256" key="5">
    <source>
        <dbReference type="ARBA" id="ARBA00022432"/>
    </source>
</evidence>
<comment type="function">
    <text evidence="9">Involved in the gluconeogenesis. Catalyzes stereospecifically the conversion of dihydroxyacetone phosphate (DHAP) to D-glyceraldehyde-3-phosphate (G3P).</text>
</comment>
<dbReference type="UniPathway" id="UPA00109">
    <property type="reaction ID" value="UER00189"/>
</dbReference>
<keyword evidence="6 9" id="KW-0963">Cytoplasm</keyword>
<feature type="binding site" evidence="9">
    <location>
        <begin position="233"/>
        <end position="234"/>
    </location>
    <ligand>
        <name>substrate</name>
    </ligand>
</feature>
<comment type="pathway">
    <text evidence="1 9 10">Carbohydrate degradation; glycolysis; D-glyceraldehyde 3-phosphate from glycerone phosphate: step 1/1.</text>
</comment>
<evidence type="ECO:0000313" key="11">
    <source>
        <dbReference type="EMBL" id="ASS38080.1"/>
    </source>
</evidence>
<dbReference type="FunFam" id="3.20.20.70:FF:000016">
    <property type="entry name" value="Triosephosphate isomerase"/>
    <property type="match status" value="1"/>
</dbReference>
<dbReference type="PANTHER" id="PTHR21139:SF42">
    <property type="entry name" value="TRIOSEPHOSPHATE ISOMERASE"/>
    <property type="match status" value="1"/>
</dbReference>
<dbReference type="OrthoDB" id="9809429at2"/>
<dbReference type="PROSITE" id="PS00171">
    <property type="entry name" value="TIM_1"/>
    <property type="match status" value="1"/>
</dbReference>
<dbReference type="GO" id="GO:0046166">
    <property type="term" value="P:glyceraldehyde-3-phosphate biosynthetic process"/>
    <property type="evidence" value="ECO:0007669"/>
    <property type="project" value="TreeGrafter"/>
</dbReference>
<dbReference type="RefSeq" id="WP_094234316.1">
    <property type="nucleotide sequence ID" value="NZ_CP016199.1"/>
</dbReference>
<dbReference type="Proteomes" id="UP000214689">
    <property type="component" value="Chromosome"/>
</dbReference>
<dbReference type="SUPFAM" id="SSF51351">
    <property type="entry name" value="Triosephosphate isomerase (TIM)"/>
    <property type="match status" value="1"/>
</dbReference>
<gene>
    <name evidence="9" type="primary">tpiA</name>
    <name evidence="11" type="ORF">AXF17_06435</name>
</gene>
<comment type="subunit">
    <text evidence="9 10">Homodimer.</text>
</comment>
<feature type="active site" description="Electrophile" evidence="9">
    <location>
        <position position="94"/>
    </location>
</feature>
<sequence>MKKFLIAGNWKMNKSIAEARAFAEQLKGEQIDYPEQLSIIAPFTQLQSLKSEFEGTGIKVGAQNVHFEKSGAYTGEISVPMLKELGIDLCVVGHSERREYFAETDETVNLKLKALLAAGITPILCVGESLEVREAGTAMLFVSGQITEDLNGLTPEEVSQIVIAYEPIWAIGTGKTASPEQAEEMCGFIRGMVEGLFGTDTAEAMIIQYGGSMKPTNAHELLAKPDINGGLIGGASLEVGTFMEIAKAAFELQR</sequence>
<evidence type="ECO:0000256" key="6">
    <source>
        <dbReference type="ARBA" id="ARBA00022490"/>
    </source>
</evidence>
<dbReference type="Gene3D" id="3.20.20.70">
    <property type="entry name" value="Aldolase class I"/>
    <property type="match status" value="1"/>
</dbReference>
<feature type="binding site" evidence="9">
    <location>
        <position position="212"/>
    </location>
    <ligand>
        <name>substrate</name>
    </ligand>
</feature>
<dbReference type="InterPro" id="IPR020861">
    <property type="entry name" value="Triosephosphate_isomerase_AS"/>
</dbReference>
<dbReference type="GO" id="GO:0006094">
    <property type="term" value="P:gluconeogenesis"/>
    <property type="evidence" value="ECO:0007669"/>
    <property type="project" value="UniProtKB-UniRule"/>
</dbReference>
<dbReference type="NCBIfam" id="TIGR00419">
    <property type="entry name" value="tim"/>
    <property type="match status" value="1"/>
</dbReference>
<dbReference type="CDD" id="cd00311">
    <property type="entry name" value="TIM"/>
    <property type="match status" value="1"/>
</dbReference>
<dbReference type="InterPro" id="IPR000652">
    <property type="entry name" value="Triosephosphate_isomerase"/>
</dbReference>
<organism evidence="11 12">
    <name type="scientific">Mogibacterium pumilum</name>
    <dbReference type="NCBI Taxonomy" id="86332"/>
    <lineage>
        <taxon>Bacteria</taxon>
        <taxon>Bacillati</taxon>
        <taxon>Bacillota</taxon>
        <taxon>Clostridia</taxon>
        <taxon>Peptostreptococcales</taxon>
        <taxon>Anaerovoracaceae</taxon>
        <taxon>Mogibacterium</taxon>
    </lineage>
</organism>
<evidence type="ECO:0000256" key="10">
    <source>
        <dbReference type="RuleBase" id="RU363013"/>
    </source>
</evidence>
<dbReference type="Pfam" id="PF00121">
    <property type="entry name" value="TIM"/>
    <property type="match status" value="1"/>
</dbReference>
<dbReference type="InterPro" id="IPR022896">
    <property type="entry name" value="TrioseP_Isoase_bac/euk"/>
</dbReference>
<evidence type="ECO:0000313" key="12">
    <source>
        <dbReference type="Proteomes" id="UP000214689"/>
    </source>
</evidence>
<dbReference type="HAMAP" id="MF_00147_B">
    <property type="entry name" value="TIM_B"/>
    <property type="match status" value="1"/>
</dbReference>
<dbReference type="PROSITE" id="PS51440">
    <property type="entry name" value="TIM_2"/>
    <property type="match status" value="1"/>
</dbReference>
<dbReference type="AlphaFoldDB" id="A0A223ASZ3"/>
<keyword evidence="5 9" id="KW-0312">Gluconeogenesis</keyword>
<evidence type="ECO:0000256" key="1">
    <source>
        <dbReference type="ARBA" id="ARBA00004680"/>
    </source>
</evidence>
<keyword evidence="7 9" id="KW-0324">Glycolysis</keyword>